<dbReference type="InterPro" id="IPR009003">
    <property type="entry name" value="Peptidase_S1_PA"/>
</dbReference>
<dbReference type="EMBL" id="OD006423">
    <property type="protein sequence ID" value="CAD7412936.1"/>
    <property type="molecule type" value="Genomic_DNA"/>
</dbReference>
<feature type="domain" description="Peptidase S1" evidence="5">
    <location>
        <begin position="1"/>
        <end position="184"/>
    </location>
</feature>
<dbReference type="Gene3D" id="2.40.10.10">
    <property type="entry name" value="Trypsin-like serine proteases"/>
    <property type="match status" value="2"/>
</dbReference>
<name>A0A7R9DFM7_TIMPO</name>
<dbReference type="PANTHER" id="PTHR24264">
    <property type="entry name" value="TRYPSIN-RELATED"/>
    <property type="match status" value="1"/>
</dbReference>
<evidence type="ECO:0000256" key="3">
    <source>
        <dbReference type="ARBA" id="ARBA00022825"/>
    </source>
</evidence>
<proteinExistence type="predicted"/>
<reference evidence="6" key="1">
    <citation type="submission" date="2020-11" db="EMBL/GenBank/DDBJ databases">
        <authorList>
            <person name="Tran Van P."/>
        </authorList>
    </citation>
    <scope>NUCLEOTIDE SEQUENCE</scope>
</reference>
<dbReference type="GO" id="GO:0004252">
    <property type="term" value="F:serine-type endopeptidase activity"/>
    <property type="evidence" value="ECO:0007669"/>
    <property type="project" value="InterPro"/>
</dbReference>
<evidence type="ECO:0000256" key="4">
    <source>
        <dbReference type="ARBA" id="ARBA00023157"/>
    </source>
</evidence>
<dbReference type="InterPro" id="IPR050127">
    <property type="entry name" value="Serine_Proteases_S1"/>
</dbReference>
<dbReference type="GO" id="GO:0006508">
    <property type="term" value="P:proteolysis"/>
    <property type="evidence" value="ECO:0007669"/>
    <property type="project" value="UniProtKB-KW"/>
</dbReference>
<dbReference type="PROSITE" id="PS50240">
    <property type="entry name" value="TRYPSIN_DOM"/>
    <property type="match status" value="1"/>
</dbReference>
<dbReference type="CDD" id="cd00190">
    <property type="entry name" value="Tryp_SPc"/>
    <property type="match status" value="1"/>
</dbReference>
<evidence type="ECO:0000256" key="2">
    <source>
        <dbReference type="ARBA" id="ARBA00022801"/>
    </source>
</evidence>
<sequence length="184" mass="20361">MCGASAIGDYWVLTAAHCVFDYKHTNIRIRAGSIEKQKNGTLHGVEEIMVHPNYQMFDYDGGDLDEDIAIIKLKDSLSTNPYVKYVELPFQGEPVVIGSISEVVGWGLTKTMFEGEATFLQKAKAEIVNVEDCEENPMLTGRFVVSDNMICAMGEQQTGYKQPAVSFSRARSTAATSVRDLHLT</sequence>
<protein>
    <recommendedName>
        <fullName evidence="5">Peptidase S1 domain-containing protein</fullName>
    </recommendedName>
</protein>
<dbReference type="FunFam" id="2.40.10.10:FF:000068">
    <property type="entry name" value="transmembrane protease serine 2"/>
    <property type="match status" value="1"/>
</dbReference>
<dbReference type="SMART" id="SM00020">
    <property type="entry name" value="Tryp_SPc"/>
    <property type="match status" value="1"/>
</dbReference>
<evidence type="ECO:0000256" key="1">
    <source>
        <dbReference type="ARBA" id="ARBA00022670"/>
    </source>
</evidence>
<evidence type="ECO:0000259" key="5">
    <source>
        <dbReference type="PROSITE" id="PS50240"/>
    </source>
</evidence>
<evidence type="ECO:0000313" key="6">
    <source>
        <dbReference type="EMBL" id="CAD7412936.1"/>
    </source>
</evidence>
<dbReference type="PRINTS" id="PR00722">
    <property type="entry name" value="CHYMOTRYPSIN"/>
</dbReference>
<dbReference type="AlphaFoldDB" id="A0A7R9DFM7"/>
<organism evidence="6">
    <name type="scientific">Timema poppense</name>
    <name type="common">Walking stick</name>
    <dbReference type="NCBI Taxonomy" id="170557"/>
    <lineage>
        <taxon>Eukaryota</taxon>
        <taxon>Metazoa</taxon>
        <taxon>Ecdysozoa</taxon>
        <taxon>Arthropoda</taxon>
        <taxon>Hexapoda</taxon>
        <taxon>Insecta</taxon>
        <taxon>Pterygota</taxon>
        <taxon>Neoptera</taxon>
        <taxon>Polyneoptera</taxon>
        <taxon>Phasmatodea</taxon>
        <taxon>Timematodea</taxon>
        <taxon>Timematoidea</taxon>
        <taxon>Timematidae</taxon>
        <taxon>Timema</taxon>
    </lineage>
</organism>
<keyword evidence="4" id="KW-1015">Disulfide bond</keyword>
<dbReference type="PROSITE" id="PS00134">
    <property type="entry name" value="TRYPSIN_HIS"/>
    <property type="match status" value="1"/>
</dbReference>
<keyword evidence="3" id="KW-0720">Serine protease</keyword>
<keyword evidence="1" id="KW-0645">Protease</keyword>
<dbReference type="GO" id="GO:0005615">
    <property type="term" value="C:extracellular space"/>
    <property type="evidence" value="ECO:0007669"/>
    <property type="project" value="TreeGrafter"/>
</dbReference>
<dbReference type="InterPro" id="IPR018114">
    <property type="entry name" value="TRYPSIN_HIS"/>
</dbReference>
<dbReference type="InterPro" id="IPR001254">
    <property type="entry name" value="Trypsin_dom"/>
</dbReference>
<dbReference type="SUPFAM" id="SSF50494">
    <property type="entry name" value="Trypsin-like serine proteases"/>
    <property type="match status" value="1"/>
</dbReference>
<dbReference type="InterPro" id="IPR001314">
    <property type="entry name" value="Peptidase_S1A"/>
</dbReference>
<dbReference type="PANTHER" id="PTHR24264:SF83">
    <property type="entry name" value="COMPLEMENT FACTOR I"/>
    <property type="match status" value="1"/>
</dbReference>
<dbReference type="Pfam" id="PF00089">
    <property type="entry name" value="Trypsin"/>
    <property type="match status" value="1"/>
</dbReference>
<accession>A0A7R9DFM7</accession>
<dbReference type="InterPro" id="IPR043504">
    <property type="entry name" value="Peptidase_S1_PA_chymotrypsin"/>
</dbReference>
<keyword evidence="2" id="KW-0378">Hydrolase</keyword>
<gene>
    <name evidence="6" type="ORF">TPSB3V08_LOCUS8714</name>
</gene>